<comment type="caution">
    <text evidence="1">The sequence shown here is derived from an EMBL/GenBank/DDBJ whole genome shotgun (WGS) entry which is preliminary data.</text>
</comment>
<dbReference type="RefSeq" id="WP_101355660.1">
    <property type="nucleotide sequence ID" value="NZ_PIQO01000017.1"/>
</dbReference>
<accession>A0A2N3LFW3</accession>
<gene>
    <name evidence="1" type="ORF">CWO92_18315</name>
</gene>
<dbReference type="Proteomes" id="UP000233440">
    <property type="component" value="Unassembled WGS sequence"/>
</dbReference>
<evidence type="ECO:0000313" key="1">
    <source>
        <dbReference type="EMBL" id="PKR83520.1"/>
    </source>
</evidence>
<protein>
    <submittedName>
        <fullName evidence="1">Uncharacterized protein</fullName>
    </submittedName>
</protein>
<keyword evidence="2" id="KW-1185">Reference proteome</keyword>
<evidence type="ECO:0000313" key="2">
    <source>
        <dbReference type="Proteomes" id="UP000233440"/>
    </source>
</evidence>
<dbReference type="EMBL" id="PIQO01000017">
    <property type="protein sequence ID" value="PKR83520.1"/>
    <property type="molecule type" value="Genomic_DNA"/>
</dbReference>
<name>A0A2N3LFW3_9BACI</name>
<dbReference type="OrthoDB" id="2888528at2"/>
<organism evidence="1 2">
    <name type="scientific">Heyndrickxia camelliae</name>
    <dbReference type="NCBI Taxonomy" id="1707093"/>
    <lineage>
        <taxon>Bacteria</taxon>
        <taxon>Bacillati</taxon>
        <taxon>Bacillota</taxon>
        <taxon>Bacilli</taxon>
        <taxon>Bacillales</taxon>
        <taxon>Bacillaceae</taxon>
        <taxon>Heyndrickxia</taxon>
    </lineage>
</organism>
<dbReference type="AlphaFoldDB" id="A0A2N3LFW3"/>
<reference evidence="1 2" key="1">
    <citation type="submission" date="2017-11" db="EMBL/GenBank/DDBJ databases">
        <title>Bacillus camelliae sp. nov., isolated from pu'er tea.</title>
        <authorList>
            <person name="Niu L."/>
        </authorList>
    </citation>
    <scope>NUCLEOTIDE SEQUENCE [LARGE SCALE GENOMIC DNA]</scope>
    <source>
        <strain evidence="1 2">7578-1</strain>
    </source>
</reference>
<proteinExistence type="predicted"/>
<sequence>MKLLRLKPEVYEYYRTKVKGNKDISYDQACKKLTRNVQCATELEPRNDFEKEIGNKAYLYGNLFIVVRKGRVVYLKNHSKLKSKHGWYFDAKKYITLSNELGIVS</sequence>